<feature type="transmembrane region" description="Helical" evidence="8">
    <location>
        <begin position="60"/>
        <end position="81"/>
    </location>
</feature>
<accession>A0A4Q2R8J1</accession>
<comment type="caution">
    <text evidence="9">The sequence shown here is derived from an EMBL/GenBank/DDBJ whole genome shotgun (WGS) entry which is preliminary data.</text>
</comment>
<evidence type="ECO:0000256" key="6">
    <source>
        <dbReference type="ARBA" id="ARBA00022989"/>
    </source>
</evidence>
<keyword evidence="7 8" id="KW-0472">Membrane</keyword>
<evidence type="ECO:0000256" key="3">
    <source>
        <dbReference type="ARBA" id="ARBA00022448"/>
    </source>
</evidence>
<evidence type="ECO:0000313" key="10">
    <source>
        <dbReference type="Proteomes" id="UP000289411"/>
    </source>
</evidence>
<keyword evidence="10" id="KW-1185">Reference proteome</keyword>
<reference evidence="9 10" key="1">
    <citation type="submission" date="2018-09" db="EMBL/GenBank/DDBJ databases">
        <authorList>
            <person name="Grouzdev D.S."/>
            <person name="Krutkina M.S."/>
        </authorList>
    </citation>
    <scope>NUCLEOTIDE SEQUENCE [LARGE SCALE GENOMIC DNA]</scope>
    <source>
        <strain evidence="9 10">RmlP001</strain>
    </source>
</reference>
<dbReference type="GO" id="GO:0055085">
    <property type="term" value="P:transmembrane transport"/>
    <property type="evidence" value="ECO:0007669"/>
    <property type="project" value="TreeGrafter"/>
</dbReference>
<reference evidence="9 10" key="2">
    <citation type="submission" date="2019-02" db="EMBL/GenBank/DDBJ databases">
        <title>'Lichenibacterium ramalinii' gen. nov. sp. nov., 'Lichenibacterium minor' gen. nov. sp. nov.</title>
        <authorList>
            <person name="Pankratov T."/>
        </authorList>
    </citation>
    <scope>NUCLEOTIDE SEQUENCE [LARGE SCALE GENOMIC DNA]</scope>
    <source>
        <strain evidence="9 10">RmlP001</strain>
    </source>
</reference>
<dbReference type="Pfam" id="PF01594">
    <property type="entry name" value="AI-2E_transport"/>
    <property type="match status" value="1"/>
</dbReference>
<keyword evidence="4" id="KW-1003">Cell membrane</keyword>
<sequence>MSLQRQILIWIAVLALAVYALVALSGVLMPFAAGIAIAYLLDPLACKLERLGLNRLGASALILALFVAAILLILVVLVPVLTRQLTAFVLSLPGIAARLQDLVILEGGKLVEHYGGETLRKLGIDAPLTPADMQSSIGSVVGQAINYIIGFLNSLWSGSRALFGLFSILVVTPVVAFYILLDWRRMTGAIDSWVPARHRAAVRAIARDIDRALAGFVRGQSVVSLILGSWYAVGLTMAGLNFGFLIGITGGFLSFVPFLGSLAVLIVSTSVAVVQGWPEWRLILVTLAVVLSGQFLEGNVLSPYLVGHSIGLHPVWLMLALVICSTLFGFPGLLIAVPLAAALGVLARFALRSYLASPVYTGEPAAGRATVTFEPRIVEAGRD</sequence>
<dbReference type="GO" id="GO:0005886">
    <property type="term" value="C:plasma membrane"/>
    <property type="evidence" value="ECO:0007669"/>
    <property type="project" value="UniProtKB-SubCell"/>
</dbReference>
<feature type="transmembrane region" description="Helical" evidence="8">
    <location>
        <begin position="252"/>
        <end position="273"/>
    </location>
</feature>
<evidence type="ECO:0000256" key="2">
    <source>
        <dbReference type="ARBA" id="ARBA00009773"/>
    </source>
</evidence>
<dbReference type="RefSeq" id="WP_129221569.1">
    <property type="nucleotide sequence ID" value="NZ_QYBC01000024.1"/>
</dbReference>
<proteinExistence type="inferred from homology"/>
<keyword evidence="3" id="KW-0813">Transport</keyword>
<feature type="transmembrane region" description="Helical" evidence="8">
    <location>
        <begin position="316"/>
        <end position="346"/>
    </location>
</feature>
<dbReference type="EMBL" id="QYBC01000024">
    <property type="protein sequence ID" value="RYB02049.1"/>
    <property type="molecule type" value="Genomic_DNA"/>
</dbReference>
<dbReference type="PANTHER" id="PTHR21716">
    <property type="entry name" value="TRANSMEMBRANE PROTEIN"/>
    <property type="match status" value="1"/>
</dbReference>
<dbReference type="PANTHER" id="PTHR21716:SF53">
    <property type="entry name" value="PERMEASE PERM-RELATED"/>
    <property type="match status" value="1"/>
</dbReference>
<dbReference type="Proteomes" id="UP000289411">
    <property type="component" value="Unassembled WGS sequence"/>
</dbReference>
<evidence type="ECO:0000313" key="9">
    <source>
        <dbReference type="EMBL" id="RYB02049.1"/>
    </source>
</evidence>
<feature type="transmembrane region" description="Helical" evidence="8">
    <location>
        <begin position="7"/>
        <end position="40"/>
    </location>
</feature>
<feature type="transmembrane region" description="Helical" evidence="8">
    <location>
        <begin position="280"/>
        <end position="296"/>
    </location>
</feature>
<dbReference type="AlphaFoldDB" id="A0A4Q2R8J1"/>
<organism evidence="9 10">
    <name type="scientific">Lichenibacterium ramalinae</name>
    <dbReference type="NCBI Taxonomy" id="2316527"/>
    <lineage>
        <taxon>Bacteria</taxon>
        <taxon>Pseudomonadati</taxon>
        <taxon>Pseudomonadota</taxon>
        <taxon>Alphaproteobacteria</taxon>
        <taxon>Hyphomicrobiales</taxon>
        <taxon>Lichenihabitantaceae</taxon>
        <taxon>Lichenibacterium</taxon>
    </lineage>
</organism>
<dbReference type="OrthoDB" id="5792512at2"/>
<evidence type="ECO:0000256" key="8">
    <source>
        <dbReference type="SAM" id="Phobius"/>
    </source>
</evidence>
<evidence type="ECO:0000256" key="7">
    <source>
        <dbReference type="ARBA" id="ARBA00023136"/>
    </source>
</evidence>
<comment type="subcellular location">
    <subcellularLocation>
        <location evidence="1">Cell membrane</location>
        <topology evidence="1">Multi-pass membrane protein</topology>
    </subcellularLocation>
</comment>
<dbReference type="InterPro" id="IPR002549">
    <property type="entry name" value="AI-2E-like"/>
</dbReference>
<evidence type="ECO:0000256" key="4">
    <source>
        <dbReference type="ARBA" id="ARBA00022475"/>
    </source>
</evidence>
<gene>
    <name evidence="9" type="ORF">D3272_23060</name>
</gene>
<feature type="transmembrane region" description="Helical" evidence="8">
    <location>
        <begin position="137"/>
        <end position="156"/>
    </location>
</feature>
<evidence type="ECO:0000256" key="1">
    <source>
        <dbReference type="ARBA" id="ARBA00004651"/>
    </source>
</evidence>
<name>A0A4Q2R8J1_9HYPH</name>
<keyword evidence="6 8" id="KW-1133">Transmembrane helix</keyword>
<feature type="transmembrane region" description="Helical" evidence="8">
    <location>
        <begin position="222"/>
        <end position="246"/>
    </location>
</feature>
<keyword evidence="5 8" id="KW-0812">Transmembrane</keyword>
<comment type="similarity">
    <text evidence="2">Belongs to the autoinducer-2 exporter (AI-2E) (TC 2.A.86) family.</text>
</comment>
<protein>
    <submittedName>
        <fullName evidence="9">AI-2E family transporter</fullName>
    </submittedName>
</protein>
<feature type="transmembrane region" description="Helical" evidence="8">
    <location>
        <begin position="162"/>
        <end position="181"/>
    </location>
</feature>
<evidence type="ECO:0000256" key="5">
    <source>
        <dbReference type="ARBA" id="ARBA00022692"/>
    </source>
</evidence>